<dbReference type="InterPro" id="IPR010415">
    <property type="entry name" value="LpxI_C"/>
</dbReference>
<dbReference type="EMBL" id="CM001376">
    <property type="protein sequence ID" value="EHM13208.1"/>
    <property type="molecule type" value="Genomic_DNA"/>
</dbReference>
<proteinExistence type="predicted"/>
<dbReference type="OrthoDB" id="9789836at2"/>
<dbReference type="Gene3D" id="3.40.50.20">
    <property type="match status" value="1"/>
</dbReference>
<dbReference type="HOGENOM" id="CLU_085042_1_0_0"/>
<evidence type="ECO:0000259" key="2">
    <source>
        <dbReference type="Pfam" id="PF17930"/>
    </source>
</evidence>
<reference evidence="3 4" key="1">
    <citation type="submission" date="2011-11" db="EMBL/GenBank/DDBJ databases">
        <title>The Noncontiguous Finished genome of Jonquetella anthropi DSM 22815.</title>
        <authorList>
            <consortium name="US DOE Joint Genome Institute (JGI-PGF)"/>
            <person name="Lucas S."/>
            <person name="Copeland A."/>
            <person name="Lapidus A."/>
            <person name="Glavina del Rio T."/>
            <person name="Dalin E."/>
            <person name="Tice H."/>
            <person name="Bruce D."/>
            <person name="Goodwin L."/>
            <person name="Pitluck S."/>
            <person name="Peters L."/>
            <person name="Mikhailova N."/>
            <person name="Held B."/>
            <person name="Kyrpides N."/>
            <person name="Mavromatis K."/>
            <person name="Ivanova N."/>
            <person name="Markowitz V."/>
            <person name="Cheng J.-F."/>
            <person name="Hugenholtz P."/>
            <person name="Woyke T."/>
            <person name="Wu D."/>
            <person name="Gronow S."/>
            <person name="Wellnitz S."/>
            <person name="Brambilla E."/>
            <person name="Klenk H.-P."/>
            <person name="Eisen J.A."/>
        </authorList>
    </citation>
    <scope>NUCLEOTIDE SEQUENCE [LARGE SCALE GENOMIC DNA]</scope>
    <source>
        <strain evidence="3 4">DSM 22815</strain>
    </source>
</reference>
<evidence type="ECO:0000313" key="4">
    <source>
        <dbReference type="Proteomes" id="UP000003806"/>
    </source>
</evidence>
<feature type="domain" description="LpxI N-terminal" evidence="2">
    <location>
        <begin position="4"/>
        <end position="133"/>
    </location>
</feature>
<dbReference type="Gene3D" id="3.40.140.80">
    <property type="match status" value="1"/>
</dbReference>
<evidence type="ECO:0000259" key="1">
    <source>
        <dbReference type="Pfam" id="PF06230"/>
    </source>
</evidence>
<dbReference type="InterPro" id="IPR053174">
    <property type="entry name" value="LpxI"/>
</dbReference>
<organism evidence="3 4">
    <name type="scientific">Jonquetella anthropi DSM 22815</name>
    <dbReference type="NCBI Taxonomy" id="885272"/>
    <lineage>
        <taxon>Bacteria</taxon>
        <taxon>Thermotogati</taxon>
        <taxon>Synergistota</taxon>
        <taxon>Synergistia</taxon>
        <taxon>Synergistales</taxon>
        <taxon>Dethiosulfovibrionaceae</taxon>
        <taxon>Jonquetella</taxon>
    </lineage>
</organism>
<dbReference type="RefSeq" id="WP_008521198.1">
    <property type="nucleotide sequence ID" value="NZ_CM001376.1"/>
</dbReference>
<dbReference type="PANTHER" id="PTHR39962">
    <property type="entry name" value="BLL4848 PROTEIN"/>
    <property type="match status" value="1"/>
</dbReference>
<dbReference type="InterPro" id="IPR041255">
    <property type="entry name" value="LpxI_N"/>
</dbReference>
<name>H0UKJ9_9BACT</name>
<dbReference type="InterPro" id="IPR043167">
    <property type="entry name" value="LpxI_C_sf"/>
</dbReference>
<protein>
    <recommendedName>
        <fullName evidence="5">LpxI family protein</fullName>
    </recommendedName>
</protein>
<dbReference type="PANTHER" id="PTHR39962:SF1">
    <property type="entry name" value="LPXI FAMILY PROTEIN"/>
    <property type="match status" value="1"/>
</dbReference>
<feature type="domain" description="LpxI C-terminal" evidence="1">
    <location>
        <begin position="138"/>
        <end position="264"/>
    </location>
</feature>
<dbReference type="Pfam" id="PF17930">
    <property type="entry name" value="LpxI_N"/>
    <property type="match status" value="1"/>
</dbReference>
<evidence type="ECO:0008006" key="5">
    <source>
        <dbReference type="Google" id="ProtNLM"/>
    </source>
</evidence>
<sequence>MSGKLALVAGEGRLPLAILQGLRRRGETDPAVFLLSDDSAPWTDLGCAFKSVKNPLAFGVILTSMRLAGVRRLILAGRVPKKLMYDRKNMDETSRSTLAEASERNDHSLLGAVVRTIERFGIRVVPYEDVVPEMVVSEGQVSSGRPSENEMADAQYGWSVLEKILPLSFGQSLVVADKSVIAVEAMEGTDGMIERAGALAGRGVLVKGMRRDQDRRYDLPVVGLRTLHKMADAGLTALFLQAGSVLLLDESFVSEADKLGIAVWGVSACQFS</sequence>
<keyword evidence="4" id="KW-1185">Reference proteome</keyword>
<dbReference type="STRING" id="885272.JonanDRAFT_0830"/>
<dbReference type="Pfam" id="PF06230">
    <property type="entry name" value="LpxI_C"/>
    <property type="match status" value="1"/>
</dbReference>
<dbReference type="AlphaFoldDB" id="H0UKJ9"/>
<dbReference type="eggNOG" id="COG3494">
    <property type="taxonomic scope" value="Bacteria"/>
</dbReference>
<evidence type="ECO:0000313" key="3">
    <source>
        <dbReference type="EMBL" id="EHM13208.1"/>
    </source>
</evidence>
<accession>H0UKJ9</accession>
<dbReference type="Proteomes" id="UP000003806">
    <property type="component" value="Chromosome"/>
</dbReference>
<gene>
    <name evidence="3" type="ORF">JonanDRAFT_0830</name>
</gene>